<dbReference type="EMBL" id="NXFY01000025">
    <property type="protein sequence ID" value="PHO17040.1"/>
    <property type="molecule type" value="Genomic_DNA"/>
</dbReference>
<dbReference type="InterPro" id="IPR001633">
    <property type="entry name" value="EAL_dom"/>
</dbReference>
<dbReference type="Gene3D" id="3.20.20.450">
    <property type="entry name" value="EAL domain"/>
    <property type="match status" value="1"/>
</dbReference>
<keyword evidence="4" id="KW-1185">Reference proteome</keyword>
<dbReference type="SMART" id="SM00052">
    <property type="entry name" value="EAL"/>
    <property type="match status" value="1"/>
</dbReference>
<dbReference type="Pfam" id="PF00563">
    <property type="entry name" value="EAL"/>
    <property type="match status" value="1"/>
</dbReference>
<dbReference type="InterPro" id="IPR035919">
    <property type="entry name" value="EAL_sf"/>
</dbReference>
<dbReference type="Proteomes" id="UP000221222">
    <property type="component" value="Unassembled WGS sequence"/>
</dbReference>
<dbReference type="RefSeq" id="WP_099343434.1">
    <property type="nucleotide sequence ID" value="NZ_CP032098.1"/>
</dbReference>
<evidence type="ECO:0000313" key="3">
    <source>
        <dbReference type="EMBL" id="PHO17040.1"/>
    </source>
</evidence>
<protein>
    <submittedName>
        <fullName evidence="2">Diguanylate phosphodiesterase</fullName>
    </submittedName>
</protein>
<dbReference type="KEGG" id="amol:AMOL_2303"/>
<organism evidence="3 4">
    <name type="scientific">Malaciobacter molluscorum LMG 25693</name>
    <dbReference type="NCBI Taxonomy" id="870501"/>
    <lineage>
        <taxon>Bacteria</taxon>
        <taxon>Pseudomonadati</taxon>
        <taxon>Campylobacterota</taxon>
        <taxon>Epsilonproteobacteria</taxon>
        <taxon>Campylobacterales</taxon>
        <taxon>Arcobacteraceae</taxon>
        <taxon>Malaciobacter</taxon>
    </lineage>
</organism>
<evidence type="ECO:0000313" key="2">
    <source>
        <dbReference type="EMBL" id="AXX93255.1"/>
    </source>
</evidence>
<dbReference type="SUPFAM" id="SSF141868">
    <property type="entry name" value="EAL domain-like"/>
    <property type="match status" value="1"/>
</dbReference>
<accession>A0A2G1DF17</accession>
<feature type="domain" description="EAL" evidence="1">
    <location>
        <begin position="1"/>
        <end position="235"/>
    </location>
</feature>
<reference evidence="3 4" key="1">
    <citation type="submission" date="2017-09" db="EMBL/GenBank/DDBJ databases">
        <title>Arcobacter canalis sp. nov., a new species isolated from a water canal contaminated with urban sewage.</title>
        <authorList>
            <person name="Perez-Cataluna A."/>
            <person name="Salas-Masso N."/>
            <person name="Figueras M.J."/>
        </authorList>
    </citation>
    <scope>NUCLEOTIDE SEQUENCE [LARGE SCALE GENOMIC DNA]</scope>
    <source>
        <strain evidence="3 4">F98-3</strain>
    </source>
</reference>
<evidence type="ECO:0000313" key="4">
    <source>
        <dbReference type="Proteomes" id="UP000221222"/>
    </source>
</evidence>
<reference evidence="2 5" key="2">
    <citation type="submission" date="2018-08" db="EMBL/GenBank/DDBJ databases">
        <title>Complete genome of the Arcobacter molluscorum type strain LMG 25693.</title>
        <authorList>
            <person name="Miller W.G."/>
            <person name="Yee E."/>
            <person name="Bono J.L."/>
        </authorList>
    </citation>
    <scope>NUCLEOTIDE SEQUENCE [LARGE SCALE GENOMIC DNA]</scope>
    <source>
        <strain evidence="2 5">CECT 7696</strain>
    </source>
</reference>
<sequence length="235" mass="27922">MNKEEFKNIIIKANYFTKYEAIVDIKTKEIYAYEALSKFDFDNNIISTEDIFRYLHHNNNLFFQLEKRNKELQIKNFTKNKKLFLNFDADICVSDEQQNYWENFLLSQKENIVVEITENGSDDETSAKIMRNFSSWLSNKSIETALDDFGQDGSMFSFFMMNGSKYIKIDKSFIRQIDLNKNYLHYLKGVLKTIKLNGQKSIIEGVETKKDLQLAEELDCDYVQGYYFDQYQIIR</sequence>
<dbReference type="Proteomes" id="UP000262712">
    <property type="component" value="Chromosome"/>
</dbReference>
<dbReference type="PANTHER" id="PTHR33121:SF76">
    <property type="entry name" value="SIGNALING PROTEIN"/>
    <property type="match status" value="1"/>
</dbReference>
<dbReference type="PANTHER" id="PTHR33121">
    <property type="entry name" value="CYCLIC DI-GMP PHOSPHODIESTERASE PDEF"/>
    <property type="match status" value="1"/>
</dbReference>
<name>A0A2G1DF17_9BACT</name>
<evidence type="ECO:0000259" key="1">
    <source>
        <dbReference type="PROSITE" id="PS50883"/>
    </source>
</evidence>
<dbReference type="PROSITE" id="PS50883">
    <property type="entry name" value="EAL"/>
    <property type="match status" value="1"/>
</dbReference>
<evidence type="ECO:0000313" key="5">
    <source>
        <dbReference type="Proteomes" id="UP000262712"/>
    </source>
</evidence>
<dbReference type="InterPro" id="IPR050706">
    <property type="entry name" value="Cyclic-di-GMP_PDE-like"/>
</dbReference>
<dbReference type="CDD" id="cd01948">
    <property type="entry name" value="EAL"/>
    <property type="match status" value="1"/>
</dbReference>
<dbReference type="EMBL" id="CP032098">
    <property type="protein sequence ID" value="AXX93255.1"/>
    <property type="molecule type" value="Genomic_DNA"/>
</dbReference>
<dbReference type="AlphaFoldDB" id="A0A2G1DF17"/>
<proteinExistence type="predicted"/>
<gene>
    <name evidence="2" type="ORF">AMOL_2303</name>
    <name evidence="3" type="ORF">CPU12_12370</name>
</gene>
<dbReference type="GO" id="GO:0071111">
    <property type="term" value="F:cyclic-guanylate-specific phosphodiesterase activity"/>
    <property type="evidence" value="ECO:0007669"/>
    <property type="project" value="InterPro"/>
</dbReference>